<comment type="caution">
    <text evidence="3">The sequence shown here is derived from an EMBL/GenBank/DDBJ whole genome shotgun (WGS) entry which is preliminary data.</text>
</comment>
<reference evidence="4" key="1">
    <citation type="journal article" date="2019" name="Int. J. Syst. Evol. Microbiol.">
        <title>The Global Catalogue of Microorganisms (GCM) 10K type strain sequencing project: providing services to taxonomists for standard genome sequencing and annotation.</title>
        <authorList>
            <consortium name="The Broad Institute Genomics Platform"/>
            <consortium name="The Broad Institute Genome Sequencing Center for Infectious Disease"/>
            <person name="Wu L."/>
            <person name="Ma J."/>
        </authorList>
    </citation>
    <scope>NUCLEOTIDE SEQUENCE [LARGE SCALE GENOMIC DNA]</scope>
    <source>
        <strain evidence="4">CCUG 57942</strain>
    </source>
</reference>
<feature type="domain" description="Ice-binding protein C-terminal" evidence="2">
    <location>
        <begin position="183"/>
        <end position="205"/>
    </location>
</feature>
<dbReference type="NCBIfam" id="TIGR03382">
    <property type="entry name" value="GC_trans_RRR"/>
    <property type="match status" value="1"/>
</dbReference>
<proteinExistence type="predicted"/>
<evidence type="ECO:0000313" key="4">
    <source>
        <dbReference type="Proteomes" id="UP001597389"/>
    </source>
</evidence>
<feature type="signal peptide" evidence="1">
    <location>
        <begin position="1"/>
        <end position="20"/>
    </location>
</feature>
<dbReference type="InterPro" id="IPR017756">
    <property type="entry name" value="TM_Gly-Cys-Arg_CS"/>
</dbReference>
<dbReference type="Pfam" id="PF07589">
    <property type="entry name" value="PEP-CTERM"/>
    <property type="match status" value="1"/>
</dbReference>
<dbReference type="RefSeq" id="WP_377086433.1">
    <property type="nucleotide sequence ID" value="NZ_JBHSJL010000014.1"/>
</dbReference>
<evidence type="ECO:0000256" key="1">
    <source>
        <dbReference type="SAM" id="SignalP"/>
    </source>
</evidence>
<evidence type="ECO:0000313" key="3">
    <source>
        <dbReference type="EMBL" id="MFD2158370.1"/>
    </source>
</evidence>
<dbReference type="InterPro" id="IPR013424">
    <property type="entry name" value="Ice-binding_C"/>
</dbReference>
<sequence length="206" mass="21085">MKLLTTAAVIGVASMGASQAALIFDTLPINNSGQSDNLGQSFTTGILGAENILNTIVLQGATNAGSGTEDFNATLRIYADLSGDHTDWNQGALLASSDTQAVSLGNNTTFTFSGLNAITLNDNTVYLIEFDDGSTSNARLAFGSDPGTLGSSGGEAFRFIDSGAGTASVLSGNDFALQINTTAVPEPSSTALLGLAGLSLLLRRRR</sequence>
<feature type="chain" id="PRO_5046282675" evidence="1">
    <location>
        <begin position="21"/>
        <end position="206"/>
    </location>
</feature>
<accession>A0ABW4Z8Q3</accession>
<protein>
    <submittedName>
        <fullName evidence="3">PEP-CTERM sorting domain-containing protein</fullName>
    </submittedName>
</protein>
<keyword evidence="1" id="KW-0732">Signal</keyword>
<name>A0ABW4Z8Q3_9BACT</name>
<dbReference type="EMBL" id="JBHUJB010000022">
    <property type="protein sequence ID" value="MFD2158370.1"/>
    <property type="molecule type" value="Genomic_DNA"/>
</dbReference>
<evidence type="ECO:0000259" key="2">
    <source>
        <dbReference type="Pfam" id="PF07589"/>
    </source>
</evidence>
<keyword evidence="4" id="KW-1185">Reference proteome</keyword>
<dbReference type="NCBIfam" id="TIGR02595">
    <property type="entry name" value="PEP_CTERM"/>
    <property type="match status" value="1"/>
</dbReference>
<gene>
    <name evidence="3" type="ORF">ACFSW8_05630</name>
</gene>
<organism evidence="3 4">
    <name type="scientific">Rubritalea tangerina</name>
    <dbReference type="NCBI Taxonomy" id="430798"/>
    <lineage>
        <taxon>Bacteria</taxon>
        <taxon>Pseudomonadati</taxon>
        <taxon>Verrucomicrobiota</taxon>
        <taxon>Verrucomicrobiia</taxon>
        <taxon>Verrucomicrobiales</taxon>
        <taxon>Rubritaleaceae</taxon>
        <taxon>Rubritalea</taxon>
    </lineage>
</organism>
<dbReference type="Proteomes" id="UP001597389">
    <property type="component" value="Unassembled WGS sequence"/>
</dbReference>